<dbReference type="PANTHER" id="PTHR22777">
    <property type="entry name" value="HEMOLYSIN-RELATED"/>
    <property type="match status" value="1"/>
</dbReference>
<reference evidence="11 12" key="1">
    <citation type="submission" date="2018-01" db="EMBL/GenBank/DDBJ databases">
        <authorList>
            <person name="Gaut B.S."/>
            <person name="Morton B.R."/>
            <person name="Clegg M.T."/>
            <person name="Duvall M.R."/>
        </authorList>
    </citation>
    <scope>NUCLEOTIDE SEQUENCE [LARGE SCALE GENOMIC DNA]</scope>
    <source>
        <strain evidence="11">GP69</strain>
    </source>
</reference>
<dbReference type="Gene3D" id="3.30.465.10">
    <property type="match status" value="1"/>
</dbReference>
<keyword evidence="5 9" id="KW-1133">Transmembrane helix</keyword>
<feature type="transmembrane region" description="Helical" evidence="9">
    <location>
        <begin position="147"/>
        <end position="169"/>
    </location>
</feature>
<evidence type="ECO:0000256" key="9">
    <source>
        <dbReference type="SAM" id="Phobius"/>
    </source>
</evidence>
<protein>
    <submittedName>
        <fullName evidence="11">Magnesium and cobalt efflux protein CorC</fullName>
    </submittedName>
</protein>
<dbReference type="PANTHER" id="PTHR22777:SF17">
    <property type="entry name" value="UPF0053 PROTEIN SLL0260"/>
    <property type="match status" value="1"/>
</dbReference>
<keyword evidence="6 8" id="KW-0129">CBS domain</keyword>
<gene>
    <name evidence="11" type="primary">corC_2</name>
    <name evidence="11" type="ORF">AMURIS_02327</name>
</gene>
<feature type="transmembrane region" description="Helical" evidence="9">
    <location>
        <begin position="6"/>
        <end position="30"/>
    </location>
</feature>
<evidence type="ECO:0000313" key="12">
    <source>
        <dbReference type="Proteomes" id="UP000236311"/>
    </source>
</evidence>
<dbReference type="Proteomes" id="UP000236311">
    <property type="component" value="Unassembled WGS sequence"/>
</dbReference>
<dbReference type="Gene3D" id="3.10.580.10">
    <property type="entry name" value="CBS-domain"/>
    <property type="match status" value="1"/>
</dbReference>
<dbReference type="Pfam" id="PF00571">
    <property type="entry name" value="CBS"/>
    <property type="match status" value="2"/>
</dbReference>
<keyword evidence="12" id="KW-1185">Reference proteome</keyword>
<evidence type="ECO:0000256" key="8">
    <source>
        <dbReference type="PROSITE-ProRule" id="PRU00703"/>
    </source>
</evidence>
<comment type="subcellular location">
    <subcellularLocation>
        <location evidence="1">Membrane</location>
        <topology evidence="1">Multi-pass membrane protein</topology>
    </subcellularLocation>
</comment>
<dbReference type="SUPFAM" id="SSF56176">
    <property type="entry name" value="FAD-binding/transporter-associated domain-like"/>
    <property type="match status" value="1"/>
</dbReference>
<dbReference type="RefSeq" id="WP_103239710.1">
    <property type="nucleotide sequence ID" value="NZ_JANJZD010000010.1"/>
</dbReference>
<evidence type="ECO:0000256" key="2">
    <source>
        <dbReference type="ARBA" id="ARBA00006337"/>
    </source>
</evidence>
<dbReference type="GO" id="GO:0005886">
    <property type="term" value="C:plasma membrane"/>
    <property type="evidence" value="ECO:0007669"/>
    <property type="project" value="TreeGrafter"/>
</dbReference>
<feature type="domain" description="CBS" evidence="10">
    <location>
        <begin position="231"/>
        <end position="290"/>
    </location>
</feature>
<dbReference type="InterPro" id="IPR005170">
    <property type="entry name" value="Transptr-assoc_dom"/>
</dbReference>
<dbReference type="Pfam" id="PF01595">
    <property type="entry name" value="CNNM"/>
    <property type="match status" value="1"/>
</dbReference>
<dbReference type="InterPro" id="IPR002550">
    <property type="entry name" value="CNNM"/>
</dbReference>
<keyword evidence="4" id="KW-0677">Repeat</keyword>
<evidence type="ECO:0000256" key="7">
    <source>
        <dbReference type="ARBA" id="ARBA00023136"/>
    </source>
</evidence>
<evidence type="ECO:0000313" key="11">
    <source>
        <dbReference type="EMBL" id="SOY29606.1"/>
    </source>
</evidence>
<dbReference type="SMART" id="SM00116">
    <property type="entry name" value="CBS"/>
    <property type="match status" value="2"/>
</dbReference>
<accession>A0A2K4ZGP4</accession>
<feature type="transmembrane region" description="Helical" evidence="9">
    <location>
        <begin position="107"/>
        <end position="135"/>
    </location>
</feature>
<evidence type="ECO:0000256" key="3">
    <source>
        <dbReference type="ARBA" id="ARBA00022692"/>
    </source>
</evidence>
<evidence type="ECO:0000259" key="10">
    <source>
        <dbReference type="PROSITE" id="PS51371"/>
    </source>
</evidence>
<dbReference type="InterPro" id="IPR000644">
    <property type="entry name" value="CBS_dom"/>
</dbReference>
<dbReference type="InterPro" id="IPR044751">
    <property type="entry name" value="Ion_transp-like_CBS"/>
</dbReference>
<evidence type="ECO:0000256" key="4">
    <source>
        <dbReference type="ARBA" id="ARBA00022737"/>
    </source>
</evidence>
<proteinExistence type="inferred from homology"/>
<keyword evidence="7 9" id="KW-0472">Membrane</keyword>
<dbReference type="CDD" id="cd04590">
    <property type="entry name" value="CBS_pair_CorC_HlyC_assoc"/>
    <property type="match status" value="1"/>
</dbReference>
<dbReference type="SUPFAM" id="SSF54631">
    <property type="entry name" value="CBS-domain pair"/>
    <property type="match status" value="1"/>
</dbReference>
<dbReference type="AlphaFoldDB" id="A0A2K4ZGP4"/>
<sequence length="453" mass="51010">MDDGGPTASIFFFVVLLFIDMFFYGFGAAVDSLNEKEIERRAEEDKDKKSVRLKAIISNPTDYINTVQLITTLINIVIGAVHLSLLLRTLSNGLQLITERQLKMEELPANLILIVAAVLSTFVLLYITLTLGVLLPKKIAARSPEKWAYACITPVFFVTKLLAFFTGFVTLTTNGILRIFGVNGKADETDVTEEIINMVNEGHEQGLIQASEAEMISNIFEFGDKEAQDIMTHRKNIVAVDAETSLQDAITFMMEGKNSRYPVYEETIDHIIGILHLKDALRFHADAANLTCPLKDLEELMRDPVFIPQTKHIDELFREMQAGKQQMVIVVDEYGQTDGLVAMEDILEEIVGNILDEYDEISEYIEDRGGNEYIVAGKTPLEELEKTFGISFEEEEFDTLNGFLISRLDKIPEPDEKFDVDFGGYNFKIQSVEHKMIQSVLVTRAKAPLPQES</sequence>
<keyword evidence="3 9" id="KW-0812">Transmembrane</keyword>
<dbReference type="FunFam" id="3.10.580.10:FF:000002">
    <property type="entry name" value="Magnesium/cobalt efflux protein CorC"/>
    <property type="match status" value="1"/>
</dbReference>
<dbReference type="InterPro" id="IPR046342">
    <property type="entry name" value="CBS_dom_sf"/>
</dbReference>
<feature type="transmembrane region" description="Helical" evidence="9">
    <location>
        <begin position="63"/>
        <end position="87"/>
    </location>
</feature>
<evidence type="ECO:0000256" key="6">
    <source>
        <dbReference type="ARBA" id="ARBA00023122"/>
    </source>
</evidence>
<dbReference type="Pfam" id="PF03471">
    <property type="entry name" value="CorC_HlyC"/>
    <property type="match status" value="1"/>
</dbReference>
<dbReference type="InterPro" id="IPR036318">
    <property type="entry name" value="FAD-bd_PCMH-like_sf"/>
</dbReference>
<evidence type="ECO:0000256" key="1">
    <source>
        <dbReference type="ARBA" id="ARBA00004141"/>
    </source>
</evidence>
<comment type="similarity">
    <text evidence="2">Belongs to the UPF0053 family.</text>
</comment>
<organism evidence="11 12">
    <name type="scientific">Acetatifactor muris</name>
    <dbReference type="NCBI Taxonomy" id="879566"/>
    <lineage>
        <taxon>Bacteria</taxon>
        <taxon>Bacillati</taxon>
        <taxon>Bacillota</taxon>
        <taxon>Clostridia</taxon>
        <taxon>Lachnospirales</taxon>
        <taxon>Lachnospiraceae</taxon>
        <taxon>Acetatifactor</taxon>
    </lineage>
</organism>
<dbReference type="InterPro" id="IPR016169">
    <property type="entry name" value="FAD-bd_PCMH_sub2"/>
</dbReference>
<dbReference type="PROSITE" id="PS51371">
    <property type="entry name" value="CBS"/>
    <property type="match status" value="2"/>
</dbReference>
<feature type="domain" description="CBS" evidence="10">
    <location>
        <begin position="300"/>
        <end position="357"/>
    </location>
</feature>
<dbReference type="EMBL" id="OFSM01000011">
    <property type="protein sequence ID" value="SOY29606.1"/>
    <property type="molecule type" value="Genomic_DNA"/>
</dbReference>
<evidence type="ECO:0000256" key="5">
    <source>
        <dbReference type="ARBA" id="ARBA00022989"/>
    </source>
</evidence>
<dbReference type="GO" id="GO:0050660">
    <property type="term" value="F:flavin adenine dinucleotide binding"/>
    <property type="evidence" value="ECO:0007669"/>
    <property type="project" value="InterPro"/>
</dbReference>
<dbReference type="SMART" id="SM01091">
    <property type="entry name" value="CorC_HlyC"/>
    <property type="match status" value="1"/>
</dbReference>
<name>A0A2K4ZGP4_9FIRM</name>
<dbReference type="OrthoDB" id="9798188at2"/>